<evidence type="ECO:0000259" key="7">
    <source>
        <dbReference type="PROSITE" id="PS50850"/>
    </source>
</evidence>
<proteinExistence type="predicted"/>
<feature type="transmembrane region" description="Helical" evidence="6">
    <location>
        <begin position="308"/>
        <end position="334"/>
    </location>
</feature>
<keyword evidence="2" id="KW-0813">Transport</keyword>
<gene>
    <name evidence="8" type="ORF">S7711_04473</name>
</gene>
<dbReference type="PANTHER" id="PTHR23502:SF51">
    <property type="entry name" value="QUINIDINE RESISTANCE PROTEIN 1-RELATED"/>
    <property type="match status" value="1"/>
</dbReference>
<feature type="transmembrane region" description="Helical" evidence="6">
    <location>
        <begin position="141"/>
        <end position="164"/>
    </location>
</feature>
<evidence type="ECO:0000256" key="1">
    <source>
        <dbReference type="ARBA" id="ARBA00004141"/>
    </source>
</evidence>
<dbReference type="InterPro" id="IPR011701">
    <property type="entry name" value="MFS"/>
</dbReference>
<feature type="transmembrane region" description="Helical" evidence="6">
    <location>
        <begin position="176"/>
        <end position="196"/>
    </location>
</feature>
<keyword evidence="3 6" id="KW-0812">Transmembrane</keyword>
<accession>A0A084BA56</accession>
<evidence type="ECO:0000256" key="6">
    <source>
        <dbReference type="SAM" id="Phobius"/>
    </source>
</evidence>
<dbReference type="GO" id="GO:0005886">
    <property type="term" value="C:plasma membrane"/>
    <property type="evidence" value="ECO:0007669"/>
    <property type="project" value="TreeGrafter"/>
</dbReference>
<dbReference type="PROSITE" id="PS50850">
    <property type="entry name" value="MFS"/>
    <property type="match status" value="1"/>
</dbReference>
<evidence type="ECO:0000256" key="4">
    <source>
        <dbReference type="ARBA" id="ARBA00022989"/>
    </source>
</evidence>
<organism evidence="8 9">
    <name type="scientific">Stachybotrys chartarum (strain CBS 109288 / IBT 7711)</name>
    <name type="common">Toxic black mold</name>
    <name type="synonym">Stilbospora chartarum</name>
    <dbReference type="NCBI Taxonomy" id="1280523"/>
    <lineage>
        <taxon>Eukaryota</taxon>
        <taxon>Fungi</taxon>
        <taxon>Dikarya</taxon>
        <taxon>Ascomycota</taxon>
        <taxon>Pezizomycotina</taxon>
        <taxon>Sordariomycetes</taxon>
        <taxon>Hypocreomycetidae</taxon>
        <taxon>Hypocreales</taxon>
        <taxon>Stachybotryaceae</taxon>
        <taxon>Stachybotrys</taxon>
    </lineage>
</organism>
<feature type="transmembrane region" description="Helical" evidence="6">
    <location>
        <begin position="231"/>
        <end position="256"/>
    </location>
</feature>
<evidence type="ECO:0000313" key="8">
    <source>
        <dbReference type="EMBL" id="KEY74435.1"/>
    </source>
</evidence>
<dbReference type="SUPFAM" id="SSF103473">
    <property type="entry name" value="MFS general substrate transporter"/>
    <property type="match status" value="1"/>
</dbReference>
<dbReference type="InterPro" id="IPR036259">
    <property type="entry name" value="MFS_trans_sf"/>
</dbReference>
<evidence type="ECO:0000256" key="2">
    <source>
        <dbReference type="ARBA" id="ARBA00022448"/>
    </source>
</evidence>
<dbReference type="GO" id="GO:0022857">
    <property type="term" value="F:transmembrane transporter activity"/>
    <property type="evidence" value="ECO:0007669"/>
    <property type="project" value="InterPro"/>
</dbReference>
<keyword evidence="5 6" id="KW-0472">Membrane</keyword>
<dbReference type="Pfam" id="PF07690">
    <property type="entry name" value="MFS_1"/>
    <property type="match status" value="1"/>
</dbReference>
<comment type="subcellular location">
    <subcellularLocation>
        <location evidence="1">Membrane</location>
        <topology evidence="1">Multi-pass membrane protein</topology>
    </subcellularLocation>
</comment>
<keyword evidence="9" id="KW-1185">Reference proteome</keyword>
<dbReference type="PANTHER" id="PTHR23502">
    <property type="entry name" value="MAJOR FACILITATOR SUPERFAMILY"/>
    <property type="match status" value="1"/>
</dbReference>
<dbReference type="Gene3D" id="1.20.1250.20">
    <property type="entry name" value="MFS general substrate transporter like domains"/>
    <property type="match status" value="1"/>
</dbReference>
<name>A0A084BA56_STACB</name>
<dbReference type="OrthoDB" id="440553at2759"/>
<sequence>MADDQGSTGTFSIAYGVISDIASPAERGTYVNLVSFAITTAPTLGPILGGGLSYAAGWAWIFWFLCIASGTCLVMMIFLLPETSRKTVGNGSIKPPKHLVLPVRGLFRHWEETRDEKEHKQRLPNPLRSLAILSRRDNTTIVLACGLLYVVYTCVNASLSILFIEIYNLNQWQAGLVYLPFGLGGVVSTFFTGQLLDRAYRIARTEQGLAADRVGGDDLDTFDIERARLRVIWIPMLLTCISVAALGWHMAIPLAIQFVAGLCMQMDFSIYNTLLVDKNHHAPAAAQASSNLVRCSMAAITMAFLQDLLVAIGIGWTFTFMAGLCLLAMALFLVDYQWGAAWRQQRLGPTDGD</sequence>
<reference evidence="8 9" key="1">
    <citation type="journal article" date="2014" name="BMC Genomics">
        <title>Comparative genome sequencing reveals chemotype-specific gene clusters in the toxigenic black mold Stachybotrys.</title>
        <authorList>
            <person name="Semeiks J."/>
            <person name="Borek D."/>
            <person name="Otwinowski Z."/>
            <person name="Grishin N.V."/>
        </authorList>
    </citation>
    <scope>NUCLEOTIDE SEQUENCE [LARGE SCALE GENOMIC DNA]</scope>
    <source>
        <strain evidence="9">CBS 109288 / IBT 7711</strain>
    </source>
</reference>
<feature type="transmembrane region" description="Helical" evidence="6">
    <location>
        <begin position="58"/>
        <end position="80"/>
    </location>
</feature>
<keyword evidence="4 6" id="KW-1133">Transmembrane helix</keyword>
<dbReference type="InterPro" id="IPR020846">
    <property type="entry name" value="MFS_dom"/>
</dbReference>
<evidence type="ECO:0000256" key="3">
    <source>
        <dbReference type="ARBA" id="ARBA00022692"/>
    </source>
</evidence>
<protein>
    <recommendedName>
        <fullName evidence="7">Major facilitator superfamily (MFS) profile domain-containing protein</fullName>
    </recommendedName>
</protein>
<dbReference type="Proteomes" id="UP000028045">
    <property type="component" value="Unassembled WGS sequence"/>
</dbReference>
<dbReference type="HOGENOM" id="CLU_008455_8_3_1"/>
<dbReference type="AlphaFoldDB" id="A0A084BA56"/>
<evidence type="ECO:0000256" key="5">
    <source>
        <dbReference type="ARBA" id="ARBA00023136"/>
    </source>
</evidence>
<evidence type="ECO:0000313" key="9">
    <source>
        <dbReference type="Proteomes" id="UP000028045"/>
    </source>
</evidence>
<feature type="domain" description="Major facilitator superfamily (MFS) profile" evidence="7">
    <location>
        <begin position="1"/>
        <end position="340"/>
    </location>
</feature>
<dbReference type="EMBL" id="KL647570">
    <property type="protein sequence ID" value="KEY74435.1"/>
    <property type="molecule type" value="Genomic_DNA"/>
</dbReference>